<dbReference type="AlphaFoldDB" id="A0A059C4H7"/>
<gene>
    <name evidence="1" type="ORF">EUGRSUZ_E01601</name>
</gene>
<organism evidence="1">
    <name type="scientific">Eucalyptus grandis</name>
    <name type="common">Flooded gum</name>
    <dbReference type="NCBI Taxonomy" id="71139"/>
    <lineage>
        <taxon>Eukaryota</taxon>
        <taxon>Viridiplantae</taxon>
        <taxon>Streptophyta</taxon>
        <taxon>Embryophyta</taxon>
        <taxon>Tracheophyta</taxon>
        <taxon>Spermatophyta</taxon>
        <taxon>Magnoliopsida</taxon>
        <taxon>eudicotyledons</taxon>
        <taxon>Gunneridae</taxon>
        <taxon>Pentapetalae</taxon>
        <taxon>rosids</taxon>
        <taxon>malvids</taxon>
        <taxon>Myrtales</taxon>
        <taxon>Myrtaceae</taxon>
        <taxon>Myrtoideae</taxon>
        <taxon>Eucalypteae</taxon>
        <taxon>Eucalyptus</taxon>
    </lineage>
</organism>
<accession>A0A059C4H7</accession>
<protein>
    <submittedName>
        <fullName evidence="1">Uncharacterized protein</fullName>
    </submittedName>
</protein>
<reference evidence="1" key="1">
    <citation type="submission" date="2013-07" db="EMBL/GenBank/DDBJ databases">
        <title>The genome of Eucalyptus grandis.</title>
        <authorList>
            <person name="Schmutz J."/>
            <person name="Hayes R."/>
            <person name="Myburg A."/>
            <person name="Tuskan G."/>
            <person name="Grattapaglia D."/>
            <person name="Rokhsar D.S."/>
        </authorList>
    </citation>
    <scope>NUCLEOTIDE SEQUENCE</scope>
    <source>
        <tissue evidence="1">Leaf extractions</tissue>
    </source>
</reference>
<dbReference type="InParanoid" id="A0A059C4H7"/>
<proteinExistence type="predicted"/>
<dbReference type="Gramene" id="KCW73149">
    <property type="protein sequence ID" value="KCW73149"/>
    <property type="gene ID" value="EUGRSUZ_E01601"/>
</dbReference>
<evidence type="ECO:0000313" key="1">
    <source>
        <dbReference type="EMBL" id="KCW73149.1"/>
    </source>
</evidence>
<dbReference type="EMBL" id="KK198757">
    <property type="protein sequence ID" value="KCW73149.1"/>
    <property type="molecule type" value="Genomic_DNA"/>
</dbReference>
<sequence length="84" mass="9927">MSKSQKGNNSKINKSLKILCVHFLHLRCHLSKQHQTKFIYFPPPIWSPSFPISLFSSPPTFFSRIKCKWPKSWFSKTQVIQYVN</sequence>
<name>A0A059C4H7_EUCGR</name>